<comment type="caution">
    <text evidence="2">The sequence shown here is derived from an EMBL/GenBank/DDBJ whole genome shotgun (WGS) entry which is preliminary data.</text>
</comment>
<feature type="compositionally biased region" description="Low complexity" evidence="1">
    <location>
        <begin position="208"/>
        <end position="248"/>
    </location>
</feature>
<feature type="region of interest" description="Disordered" evidence="1">
    <location>
        <begin position="25"/>
        <end position="52"/>
    </location>
</feature>
<accession>A0ABP0N0Y8</accession>
<sequence>MLHEDRWCRPISALEVVGTKPRPRSATLKEWDVRSSRSTSAGSTQSWSLPGFSNATETDLSSDSVCSFPQTMNHAFFRLHRRSAAVNKIKAKVPNLYESKGVYNCLEQEIWPNRKVTTYQRCFGAKARVRPQRGSFGPKGAELPSRKAEILATPGALPGAPGTPLGEDPVHVLSAAIASQKSHRSDQKSEMSPPVSELGSIPLCSIFSSMSRPSPSSPSRPSRPSSLRPKSASSASASRSRGSASASALRPKSAMPRCGASATASTPSTASTSRVCWAATSLTAGSCTPSTPRGKENQENETPETAKLEAETAQNEKPRGSDLGFVVRNRSRVRHVGWMSWIE</sequence>
<evidence type="ECO:0000313" key="3">
    <source>
        <dbReference type="EMBL" id="CAK9060191.1"/>
    </source>
</evidence>
<feature type="compositionally biased region" description="Low complexity" evidence="1">
    <location>
        <begin position="260"/>
        <end position="273"/>
    </location>
</feature>
<evidence type="ECO:0000256" key="1">
    <source>
        <dbReference type="SAM" id="MobiDB-lite"/>
    </source>
</evidence>
<feature type="compositionally biased region" description="Low complexity" evidence="1">
    <location>
        <begin position="36"/>
        <end position="48"/>
    </location>
</feature>
<protein>
    <submittedName>
        <fullName evidence="2">Uncharacterized protein</fullName>
    </submittedName>
</protein>
<name>A0ABP0N0Y8_9DINO</name>
<keyword evidence="4" id="KW-1185">Reference proteome</keyword>
<dbReference type="EMBL" id="CAXAMN010021269">
    <property type="protein sequence ID" value="CAK9057421.1"/>
    <property type="molecule type" value="Genomic_DNA"/>
</dbReference>
<gene>
    <name evidence="2" type="ORF">CCMP2556_LOCUS28327</name>
    <name evidence="3" type="ORF">CCMP2556_LOCUS29611</name>
</gene>
<evidence type="ECO:0000313" key="4">
    <source>
        <dbReference type="Proteomes" id="UP001642484"/>
    </source>
</evidence>
<dbReference type="Proteomes" id="UP001642484">
    <property type="component" value="Unassembled WGS sequence"/>
</dbReference>
<evidence type="ECO:0000313" key="2">
    <source>
        <dbReference type="EMBL" id="CAK9057421.1"/>
    </source>
</evidence>
<reference evidence="2 4" key="1">
    <citation type="submission" date="2024-02" db="EMBL/GenBank/DDBJ databases">
        <authorList>
            <person name="Chen Y."/>
            <person name="Shah S."/>
            <person name="Dougan E. K."/>
            <person name="Thang M."/>
            <person name="Chan C."/>
        </authorList>
    </citation>
    <scope>NUCLEOTIDE SEQUENCE [LARGE SCALE GENOMIC DNA]</scope>
</reference>
<organism evidence="2 4">
    <name type="scientific">Durusdinium trenchii</name>
    <dbReference type="NCBI Taxonomy" id="1381693"/>
    <lineage>
        <taxon>Eukaryota</taxon>
        <taxon>Sar</taxon>
        <taxon>Alveolata</taxon>
        <taxon>Dinophyceae</taxon>
        <taxon>Suessiales</taxon>
        <taxon>Symbiodiniaceae</taxon>
        <taxon>Durusdinium</taxon>
    </lineage>
</organism>
<proteinExistence type="predicted"/>
<dbReference type="EMBL" id="CAXAMN010021495">
    <property type="protein sequence ID" value="CAK9060191.1"/>
    <property type="molecule type" value="Genomic_DNA"/>
</dbReference>
<feature type="compositionally biased region" description="Basic and acidic residues" evidence="1">
    <location>
        <begin position="293"/>
        <end position="320"/>
    </location>
</feature>
<feature type="region of interest" description="Disordered" evidence="1">
    <location>
        <begin position="178"/>
        <end position="323"/>
    </location>
</feature>
<feature type="compositionally biased region" description="Polar residues" evidence="1">
    <location>
        <begin position="280"/>
        <end position="291"/>
    </location>
</feature>